<feature type="region of interest" description="Disordered" evidence="8">
    <location>
        <begin position="1"/>
        <end position="21"/>
    </location>
</feature>
<dbReference type="OrthoDB" id="34224at2"/>
<evidence type="ECO:0000313" key="10">
    <source>
        <dbReference type="EMBL" id="TWP38582.1"/>
    </source>
</evidence>
<evidence type="ECO:0000256" key="5">
    <source>
        <dbReference type="ARBA" id="ARBA00022989"/>
    </source>
</evidence>
<evidence type="ECO:0000256" key="2">
    <source>
        <dbReference type="ARBA" id="ARBA00022448"/>
    </source>
</evidence>
<feature type="domain" description="ABC transmembrane type-1" evidence="9">
    <location>
        <begin position="90"/>
        <end position="306"/>
    </location>
</feature>
<dbReference type="EMBL" id="VCQV01000002">
    <property type="protein sequence ID" value="TWP38582.1"/>
    <property type="molecule type" value="Genomic_DNA"/>
</dbReference>
<feature type="transmembrane region" description="Helical" evidence="7">
    <location>
        <begin position="94"/>
        <end position="116"/>
    </location>
</feature>
<accession>A0A563E8P0</accession>
<dbReference type="Proteomes" id="UP000320244">
    <property type="component" value="Unassembled WGS sequence"/>
</dbReference>
<proteinExistence type="inferred from homology"/>
<dbReference type="Gene3D" id="1.10.3720.10">
    <property type="entry name" value="MetI-like"/>
    <property type="match status" value="1"/>
</dbReference>
<comment type="subcellular location">
    <subcellularLocation>
        <location evidence="1 7">Cell membrane</location>
        <topology evidence="1 7">Multi-pass membrane protein</topology>
    </subcellularLocation>
</comment>
<gene>
    <name evidence="10" type="ORF">FGL98_01990</name>
</gene>
<dbReference type="PANTHER" id="PTHR43005">
    <property type="entry name" value="BLR7065 PROTEIN"/>
    <property type="match status" value="1"/>
</dbReference>
<dbReference type="CDD" id="cd06261">
    <property type="entry name" value="TM_PBP2"/>
    <property type="match status" value="1"/>
</dbReference>
<dbReference type="InterPro" id="IPR035906">
    <property type="entry name" value="MetI-like_sf"/>
</dbReference>
<evidence type="ECO:0000259" key="9">
    <source>
        <dbReference type="PROSITE" id="PS50928"/>
    </source>
</evidence>
<evidence type="ECO:0000256" key="1">
    <source>
        <dbReference type="ARBA" id="ARBA00004651"/>
    </source>
</evidence>
<evidence type="ECO:0000256" key="6">
    <source>
        <dbReference type="ARBA" id="ARBA00023136"/>
    </source>
</evidence>
<keyword evidence="3" id="KW-1003">Cell membrane</keyword>
<organism evidence="10 11">
    <name type="scientific">Leekyejoonella antrihumi</name>
    <dbReference type="NCBI Taxonomy" id="1660198"/>
    <lineage>
        <taxon>Bacteria</taxon>
        <taxon>Bacillati</taxon>
        <taxon>Actinomycetota</taxon>
        <taxon>Actinomycetes</taxon>
        <taxon>Micrococcales</taxon>
        <taxon>Dermacoccaceae</taxon>
        <taxon>Leekyejoonella</taxon>
    </lineage>
</organism>
<protein>
    <submittedName>
        <fullName evidence="10">Sugar ABC transporter permease</fullName>
    </submittedName>
</protein>
<feature type="transmembrane region" description="Helical" evidence="7">
    <location>
        <begin position="234"/>
        <end position="259"/>
    </location>
</feature>
<dbReference type="PANTHER" id="PTHR43005:SF1">
    <property type="entry name" value="SPERMIDINE_PUTRESCINE TRANSPORT SYSTEM PERMEASE PROTEIN"/>
    <property type="match status" value="1"/>
</dbReference>
<sequence>MSAIETGSAAPITTQPGTRRKRRLRDRDGMLGSAMLLPAVAYLIFFVGYPLVLAIMYAFSNVTVGSSKFDFVGLQTFSTAIHDPNFPGVVAHTFIITGISQAIVIVLCTVLAFVLAADFHGKWFVRFLVLMPWTTPVALGAIIWLWMLDSIFTPFDWFAQHLGILGPGGHLNMLGHAGLATGSVIAVQAWRTLPLATVIVLAGLSSIPRDIEEQSEVDGAGFWRRLFGIQLPMLAPIILVALLFGIVFTFSDMAVVFILTGGGPGDATQVLASWAFYKGINGGNLSVGAADALFMFPVLLGLAAVVLTMASRRRGD</sequence>
<reference evidence="10 11" key="2">
    <citation type="submission" date="2019-08" db="EMBL/GenBank/DDBJ databases">
        <title>Jejuicoccus antrihumi gen. nov., sp. nov., a new member of the family Dermacoccaceae isolated from a cave.</title>
        <authorList>
            <person name="Schumann P."/>
            <person name="Kim I.S."/>
        </authorList>
    </citation>
    <scope>NUCLEOTIDE SEQUENCE [LARGE SCALE GENOMIC DNA]</scope>
    <source>
        <strain evidence="10 11">C5-26</strain>
    </source>
</reference>
<feature type="transmembrane region" description="Helical" evidence="7">
    <location>
        <begin position="29"/>
        <end position="59"/>
    </location>
</feature>
<keyword evidence="4 7" id="KW-0812">Transmembrane</keyword>
<dbReference type="GO" id="GO:0005886">
    <property type="term" value="C:plasma membrane"/>
    <property type="evidence" value="ECO:0007669"/>
    <property type="project" value="UniProtKB-SubCell"/>
</dbReference>
<evidence type="ECO:0000256" key="8">
    <source>
        <dbReference type="SAM" id="MobiDB-lite"/>
    </source>
</evidence>
<keyword evidence="6 7" id="KW-0472">Membrane</keyword>
<comment type="similarity">
    <text evidence="7">Belongs to the binding-protein-dependent transport system permease family.</text>
</comment>
<keyword evidence="2 7" id="KW-0813">Transport</keyword>
<dbReference type="AlphaFoldDB" id="A0A563E8P0"/>
<dbReference type="Pfam" id="PF00528">
    <property type="entry name" value="BPD_transp_1"/>
    <property type="match status" value="1"/>
</dbReference>
<keyword evidence="11" id="KW-1185">Reference proteome</keyword>
<evidence type="ECO:0000256" key="3">
    <source>
        <dbReference type="ARBA" id="ARBA00022475"/>
    </source>
</evidence>
<dbReference type="InterPro" id="IPR000515">
    <property type="entry name" value="MetI-like"/>
</dbReference>
<dbReference type="RefSeq" id="WP_146314985.1">
    <property type="nucleotide sequence ID" value="NZ_VCQV01000002.1"/>
</dbReference>
<name>A0A563E8P0_9MICO</name>
<comment type="caution">
    <text evidence="10">The sequence shown here is derived from an EMBL/GenBank/DDBJ whole genome shotgun (WGS) entry which is preliminary data.</text>
</comment>
<keyword evidence="5 7" id="KW-1133">Transmembrane helix</keyword>
<feature type="transmembrane region" description="Helical" evidence="7">
    <location>
        <begin position="292"/>
        <end position="310"/>
    </location>
</feature>
<reference evidence="10 11" key="1">
    <citation type="submission" date="2019-05" db="EMBL/GenBank/DDBJ databases">
        <authorList>
            <person name="Lee S.D."/>
        </authorList>
    </citation>
    <scope>NUCLEOTIDE SEQUENCE [LARGE SCALE GENOMIC DNA]</scope>
    <source>
        <strain evidence="10 11">C5-26</strain>
    </source>
</reference>
<evidence type="ECO:0000256" key="7">
    <source>
        <dbReference type="RuleBase" id="RU363032"/>
    </source>
</evidence>
<dbReference type="SUPFAM" id="SSF161098">
    <property type="entry name" value="MetI-like"/>
    <property type="match status" value="1"/>
</dbReference>
<evidence type="ECO:0000313" key="11">
    <source>
        <dbReference type="Proteomes" id="UP000320244"/>
    </source>
</evidence>
<feature type="transmembrane region" description="Helical" evidence="7">
    <location>
        <begin position="123"/>
        <end position="147"/>
    </location>
</feature>
<evidence type="ECO:0000256" key="4">
    <source>
        <dbReference type="ARBA" id="ARBA00022692"/>
    </source>
</evidence>
<dbReference type="PROSITE" id="PS50928">
    <property type="entry name" value="ABC_TM1"/>
    <property type="match status" value="1"/>
</dbReference>
<dbReference type="GO" id="GO:0055085">
    <property type="term" value="P:transmembrane transport"/>
    <property type="evidence" value="ECO:0007669"/>
    <property type="project" value="InterPro"/>
</dbReference>